<keyword evidence="2" id="KW-1185">Reference proteome</keyword>
<evidence type="ECO:0000313" key="2">
    <source>
        <dbReference type="Proteomes" id="UP001235939"/>
    </source>
</evidence>
<proteinExistence type="predicted"/>
<protein>
    <submittedName>
        <fullName evidence="1">Uncharacterized protein</fullName>
    </submittedName>
</protein>
<dbReference type="EMBL" id="CP092864">
    <property type="protein sequence ID" value="UYV64028.1"/>
    <property type="molecule type" value="Genomic_DNA"/>
</dbReference>
<evidence type="ECO:0000313" key="1">
    <source>
        <dbReference type="EMBL" id="UYV64028.1"/>
    </source>
</evidence>
<reference evidence="1 2" key="1">
    <citation type="submission" date="2022-01" db="EMBL/GenBank/DDBJ databases">
        <title>A chromosomal length assembly of Cordylochernes scorpioides.</title>
        <authorList>
            <person name="Zeh D."/>
            <person name="Zeh J."/>
        </authorList>
    </citation>
    <scope>NUCLEOTIDE SEQUENCE [LARGE SCALE GENOMIC DNA]</scope>
    <source>
        <strain evidence="1">IN4F17</strain>
        <tissue evidence="1">Whole Body</tissue>
    </source>
</reference>
<accession>A0ABY6K626</accession>
<name>A0ABY6K626_9ARAC</name>
<sequence length="162" mass="17486">MSLMPRSTIIKLLQDASEEEDIYGHKYCQKQIVTLLQALCKTAASRHRLEVAALVSQLRAARAPPHFLEQVPPPVEERKSDAAGSSLLEHLTTPILGPLPLSGPKTSSSTMDLQDTLSQPSLEIKVSTFILSTSTPTGLSGPVTLFPNMVSGSFEFSSTSDH</sequence>
<dbReference type="Proteomes" id="UP001235939">
    <property type="component" value="Chromosome 02"/>
</dbReference>
<gene>
    <name evidence="1" type="ORF">LAZ67_2006355</name>
</gene>
<organism evidence="1 2">
    <name type="scientific">Cordylochernes scorpioides</name>
    <dbReference type="NCBI Taxonomy" id="51811"/>
    <lineage>
        <taxon>Eukaryota</taxon>
        <taxon>Metazoa</taxon>
        <taxon>Ecdysozoa</taxon>
        <taxon>Arthropoda</taxon>
        <taxon>Chelicerata</taxon>
        <taxon>Arachnida</taxon>
        <taxon>Pseudoscorpiones</taxon>
        <taxon>Cheliferoidea</taxon>
        <taxon>Chernetidae</taxon>
        <taxon>Cordylochernes</taxon>
    </lineage>
</organism>